<name>A0A9D1E6N9_9FIRM</name>
<evidence type="ECO:0000256" key="1">
    <source>
        <dbReference type="SAM" id="Phobius"/>
    </source>
</evidence>
<keyword evidence="1" id="KW-1133">Transmembrane helix</keyword>
<dbReference type="AlphaFoldDB" id="A0A9D1E6N9"/>
<keyword evidence="1" id="KW-0812">Transmembrane</keyword>
<comment type="caution">
    <text evidence="2">The sequence shown here is derived from an EMBL/GenBank/DDBJ whole genome shotgun (WGS) entry which is preliminary data.</text>
</comment>
<accession>A0A9D1E6N9</accession>
<feature type="transmembrane region" description="Helical" evidence="1">
    <location>
        <begin position="150"/>
        <end position="167"/>
    </location>
</feature>
<protein>
    <submittedName>
        <fullName evidence="2">Uncharacterized protein</fullName>
    </submittedName>
</protein>
<dbReference type="Proteomes" id="UP000823913">
    <property type="component" value="Unassembled WGS sequence"/>
</dbReference>
<reference evidence="2" key="2">
    <citation type="journal article" date="2021" name="PeerJ">
        <title>Extensive microbial diversity within the chicken gut microbiome revealed by metagenomics and culture.</title>
        <authorList>
            <person name="Gilroy R."/>
            <person name="Ravi A."/>
            <person name="Getino M."/>
            <person name="Pursley I."/>
            <person name="Horton D.L."/>
            <person name="Alikhan N.F."/>
            <person name="Baker D."/>
            <person name="Gharbi K."/>
            <person name="Hall N."/>
            <person name="Watson M."/>
            <person name="Adriaenssens E.M."/>
            <person name="Foster-Nyarko E."/>
            <person name="Jarju S."/>
            <person name="Secka A."/>
            <person name="Antonio M."/>
            <person name="Oren A."/>
            <person name="Chaudhuri R.R."/>
            <person name="La Ragione R."/>
            <person name="Hildebrand F."/>
            <person name="Pallen M.J."/>
        </authorList>
    </citation>
    <scope>NUCLEOTIDE SEQUENCE</scope>
    <source>
        <strain evidence="2">ChiW16-3235</strain>
    </source>
</reference>
<proteinExistence type="predicted"/>
<reference evidence="2" key="1">
    <citation type="submission" date="2020-10" db="EMBL/GenBank/DDBJ databases">
        <authorList>
            <person name="Gilroy R."/>
        </authorList>
    </citation>
    <scope>NUCLEOTIDE SEQUENCE</scope>
    <source>
        <strain evidence="2">ChiW16-3235</strain>
    </source>
</reference>
<evidence type="ECO:0000313" key="2">
    <source>
        <dbReference type="EMBL" id="HIR67275.1"/>
    </source>
</evidence>
<gene>
    <name evidence="2" type="ORF">IAB94_04440</name>
</gene>
<organism evidence="2 3">
    <name type="scientific">Candidatus Coproplasma avicola</name>
    <dbReference type="NCBI Taxonomy" id="2840744"/>
    <lineage>
        <taxon>Bacteria</taxon>
        <taxon>Bacillati</taxon>
        <taxon>Bacillota</taxon>
        <taxon>Clostridia</taxon>
        <taxon>Eubacteriales</taxon>
        <taxon>Candidatus Coproplasma</taxon>
    </lineage>
</organism>
<feature type="transmembrane region" description="Helical" evidence="1">
    <location>
        <begin position="64"/>
        <end position="85"/>
    </location>
</feature>
<dbReference type="EMBL" id="DVHK01000093">
    <property type="protein sequence ID" value="HIR67275.1"/>
    <property type="molecule type" value="Genomic_DNA"/>
</dbReference>
<feature type="transmembrane region" description="Helical" evidence="1">
    <location>
        <begin position="97"/>
        <end position="125"/>
    </location>
</feature>
<keyword evidence="1" id="KW-0472">Membrane</keyword>
<feature type="transmembrane region" description="Helical" evidence="1">
    <location>
        <begin position="6"/>
        <end position="25"/>
    </location>
</feature>
<evidence type="ECO:0000313" key="3">
    <source>
        <dbReference type="Proteomes" id="UP000823913"/>
    </source>
</evidence>
<sequence length="291" mass="33000">MKNIIYLSVSLVIYLAGIILLLVKLKHIIDNPERYDEPSLVAEADAVEAHKTHLNIFKSLSHQYSFVGFILTLVITALDFGILMLAQKLLIGANEQIFLGTTLIGVIALFFLNIIVGMAVIPLMIKTPFFEISARDTFNSDSRRRTYKKTYTAALAMFVLTVPFAIFSTNNYCYYNADGIGWSDYWELTEYYVGYEDIDSVNIYAHHSNNGNFDTFCYEISAGGRTINVNTPNMGIKYITEDAFAIHNCIEKSGGCETTIVPLNDVDRQHISELTERQQYIIEYIFEGFHL</sequence>